<evidence type="ECO:0000256" key="1">
    <source>
        <dbReference type="SAM" id="SignalP"/>
    </source>
</evidence>
<dbReference type="EMBL" id="CADEBD010000275">
    <property type="protein sequence ID" value="CAB3226943.1"/>
    <property type="molecule type" value="Genomic_DNA"/>
</dbReference>
<gene>
    <name evidence="2" type="ORF">APLA_LOCUS2767</name>
</gene>
<feature type="chain" id="PRO_5035826103" evidence="1">
    <location>
        <begin position="23"/>
        <end position="237"/>
    </location>
</feature>
<keyword evidence="1" id="KW-0732">Signal</keyword>
<sequence>MAARGYIAFFALLAFATSSTYATTSAYAQKAVIYVDVANKTHENVVSRPQDDLLSELHSVKEDALLLYTDYASRAGNDVKIFMKNITGYADEVIRSNGVDPTANYSDECTTKFVYHLKKIEHDARRAATYSGDSHHKFLLGHMIVFRMHINKSKDYLEKYEKVYRDCGLLCETTSRMKRWHRLAIEEIHRVKDDIQHSKRSYRDLVSHARRKLNHLKKQALSRARDAIDEYNHCIRY</sequence>
<reference evidence="2 3" key="1">
    <citation type="submission" date="2020-04" db="EMBL/GenBank/DDBJ databases">
        <authorList>
            <person name="Wallbank WR R."/>
            <person name="Pardo Diaz C."/>
            <person name="Kozak K."/>
            <person name="Martin S."/>
            <person name="Jiggins C."/>
            <person name="Moest M."/>
            <person name="Warren A I."/>
            <person name="Byers J.R.P. K."/>
            <person name="Montejo-Kovacevich G."/>
            <person name="Yen C E."/>
        </authorList>
    </citation>
    <scope>NUCLEOTIDE SEQUENCE [LARGE SCALE GENOMIC DNA]</scope>
</reference>
<evidence type="ECO:0000313" key="2">
    <source>
        <dbReference type="EMBL" id="CAB3226943.1"/>
    </source>
</evidence>
<organism evidence="2 3">
    <name type="scientific">Arctia plantaginis</name>
    <name type="common">Wood tiger moth</name>
    <name type="synonym">Phalaena plantaginis</name>
    <dbReference type="NCBI Taxonomy" id="874455"/>
    <lineage>
        <taxon>Eukaryota</taxon>
        <taxon>Metazoa</taxon>
        <taxon>Ecdysozoa</taxon>
        <taxon>Arthropoda</taxon>
        <taxon>Hexapoda</taxon>
        <taxon>Insecta</taxon>
        <taxon>Pterygota</taxon>
        <taxon>Neoptera</taxon>
        <taxon>Endopterygota</taxon>
        <taxon>Lepidoptera</taxon>
        <taxon>Glossata</taxon>
        <taxon>Ditrysia</taxon>
        <taxon>Noctuoidea</taxon>
        <taxon>Erebidae</taxon>
        <taxon>Arctiinae</taxon>
        <taxon>Arctia</taxon>
    </lineage>
</organism>
<dbReference type="AlphaFoldDB" id="A0A8S0Z1U0"/>
<protein>
    <submittedName>
        <fullName evidence="2">Uncharacterized protein</fullName>
    </submittedName>
</protein>
<dbReference type="OrthoDB" id="331263at2759"/>
<comment type="caution">
    <text evidence="2">The sequence shown here is derived from an EMBL/GenBank/DDBJ whole genome shotgun (WGS) entry which is preliminary data.</text>
</comment>
<proteinExistence type="predicted"/>
<accession>A0A8S0Z1U0</accession>
<evidence type="ECO:0000313" key="3">
    <source>
        <dbReference type="Proteomes" id="UP000494256"/>
    </source>
</evidence>
<dbReference type="Proteomes" id="UP000494256">
    <property type="component" value="Unassembled WGS sequence"/>
</dbReference>
<name>A0A8S0Z1U0_ARCPL</name>
<feature type="signal peptide" evidence="1">
    <location>
        <begin position="1"/>
        <end position="22"/>
    </location>
</feature>